<evidence type="ECO:0000256" key="5">
    <source>
        <dbReference type="ARBA" id="ARBA00023136"/>
    </source>
</evidence>
<dbReference type="InterPro" id="IPR015655">
    <property type="entry name" value="PP2C"/>
</dbReference>
<dbReference type="Gene3D" id="3.60.40.10">
    <property type="entry name" value="PPM-type phosphatase domain"/>
    <property type="match status" value="1"/>
</dbReference>
<dbReference type="PROSITE" id="PS51746">
    <property type="entry name" value="PPM_2"/>
    <property type="match status" value="1"/>
</dbReference>
<comment type="subcellular location">
    <subcellularLocation>
        <location evidence="1">Membrane</location>
        <topology evidence="1">Peripheral membrane protein</topology>
    </subcellularLocation>
</comment>
<keyword evidence="5" id="KW-0472">Membrane</keyword>
<evidence type="ECO:0000256" key="1">
    <source>
        <dbReference type="ARBA" id="ARBA00004170"/>
    </source>
</evidence>
<dbReference type="AlphaFoldDB" id="A0AAU9IVU1"/>
<reference evidence="9" key="1">
    <citation type="submission" date="2021-09" db="EMBL/GenBank/DDBJ databases">
        <authorList>
            <consortium name="AG Swart"/>
            <person name="Singh M."/>
            <person name="Singh A."/>
            <person name="Seah K."/>
            <person name="Emmerich C."/>
        </authorList>
    </citation>
    <scope>NUCLEOTIDE SEQUENCE</scope>
    <source>
        <strain evidence="9">ATCC30299</strain>
    </source>
</reference>
<feature type="region of interest" description="Disordered" evidence="7">
    <location>
        <begin position="1"/>
        <end position="56"/>
    </location>
</feature>
<dbReference type="SUPFAM" id="SSF81606">
    <property type="entry name" value="PP2C-like"/>
    <property type="match status" value="1"/>
</dbReference>
<dbReference type="Proteomes" id="UP001162131">
    <property type="component" value="Unassembled WGS sequence"/>
</dbReference>
<dbReference type="SMART" id="SM00332">
    <property type="entry name" value="PP2Cc"/>
    <property type="match status" value="1"/>
</dbReference>
<evidence type="ECO:0000256" key="2">
    <source>
        <dbReference type="ARBA" id="ARBA00022723"/>
    </source>
</evidence>
<keyword evidence="10" id="KW-1185">Reference proteome</keyword>
<evidence type="ECO:0000256" key="3">
    <source>
        <dbReference type="ARBA" id="ARBA00022801"/>
    </source>
</evidence>
<dbReference type="EMBL" id="CAJZBQ010000018">
    <property type="protein sequence ID" value="CAG9317610.1"/>
    <property type="molecule type" value="Genomic_DNA"/>
</dbReference>
<comment type="similarity">
    <text evidence="6">Belongs to the PP2C family.</text>
</comment>
<evidence type="ECO:0000256" key="7">
    <source>
        <dbReference type="SAM" id="MobiDB-lite"/>
    </source>
</evidence>
<name>A0AAU9IVU1_9CILI</name>
<evidence type="ECO:0000313" key="9">
    <source>
        <dbReference type="EMBL" id="CAG9317610.1"/>
    </source>
</evidence>
<dbReference type="PANTHER" id="PTHR47992">
    <property type="entry name" value="PROTEIN PHOSPHATASE"/>
    <property type="match status" value="1"/>
</dbReference>
<evidence type="ECO:0000256" key="4">
    <source>
        <dbReference type="ARBA" id="ARBA00022912"/>
    </source>
</evidence>
<dbReference type="PROSITE" id="PS01032">
    <property type="entry name" value="PPM_1"/>
    <property type="match status" value="1"/>
</dbReference>
<protein>
    <recommendedName>
        <fullName evidence="8">PPM-type phosphatase domain-containing protein</fullName>
    </recommendedName>
</protein>
<dbReference type="InterPro" id="IPR001932">
    <property type="entry name" value="PPM-type_phosphatase-like_dom"/>
</dbReference>
<dbReference type="CDD" id="cd00143">
    <property type="entry name" value="PP2Cc"/>
    <property type="match status" value="1"/>
</dbReference>
<dbReference type="SMART" id="SM00331">
    <property type="entry name" value="PP2C_SIG"/>
    <property type="match status" value="1"/>
</dbReference>
<feature type="compositionally biased region" description="Basic and acidic residues" evidence="7">
    <location>
        <begin position="10"/>
        <end position="41"/>
    </location>
</feature>
<comment type="caution">
    <text evidence="9">The sequence shown here is derived from an EMBL/GenBank/DDBJ whole genome shotgun (WGS) entry which is preliminary data.</text>
</comment>
<proteinExistence type="inferred from homology"/>
<feature type="compositionally biased region" description="Polar residues" evidence="7">
    <location>
        <begin position="42"/>
        <end position="51"/>
    </location>
</feature>
<evidence type="ECO:0000256" key="6">
    <source>
        <dbReference type="RuleBase" id="RU003465"/>
    </source>
</evidence>
<dbReference type="GO" id="GO:0004722">
    <property type="term" value="F:protein serine/threonine phosphatase activity"/>
    <property type="evidence" value="ECO:0007669"/>
    <property type="project" value="InterPro"/>
</dbReference>
<keyword evidence="2" id="KW-0479">Metal-binding</keyword>
<dbReference type="InterPro" id="IPR000222">
    <property type="entry name" value="PP2C_BS"/>
</dbReference>
<gene>
    <name evidence="9" type="ORF">BSTOLATCC_MIC18853</name>
</gene>
<keyword evidence="3 6" id="KW-0378">Hydrolase</keyword>
<evidence type="ECO:0000259" key="8">
    <source>
        <dbReference type="PROSITE" id="PS51746"/>
    </source>
</evidence>
<feature type="domain" description="PPM-type phosphatase" evidence="8">
    <location>
        <begin position="105"/>
        <end position="378"/>
    </location>
</feature>
<dbReference type="Pfam" id="PF00481">
    <property type="entry name" value="PP2C"/>
    <property type="match status" value="1"/>
</dbReference>
<keyword evidence="4 6" id="KW-0904">Protein phosphatase</keyword>
<dbReference type="GO" id="GO:0046872">
    <property type="term" value="F:metal ion binding"/>
    <property type="evidence" value="ECO:0007669"/>
    <property type="project" value="UniProtKB-KW"/>
</dbReference>
<sequence length="382" mass="43032">MGPCISKKNKPQDKTKELDEESEVKLDDSACQRLYSKKEPRSSLTIHPSDQSTHDTHQYFKRRDLSLLTQRYIFRGASITKHHQGFEEKGMKLDESQIDPTFLESIGIWVTCKKGLKTEDPNQDNFCIIIDGSDFLLGVFDGHGEHGHFISEFLSNCLLQTALSNPLWQSDPLSSIKESYLSSQSLLIEESNSEASNFECKFSGSTAVTVCVKQNHLYISHVGDSRAVLAKKQSQGYLAVPLTNDHKPNFPDEKKRIEETGGEVKQMWGEKYWRVFFPGKEFPGLAMSRSLGDLASHPAGVISEPEIKEIELEENDEFLVICSDGIWEFIKDQEAVDLVAKSGYPKQAAEKLAALSWMRWLLSGTNTADDMTIIIAYIPKLT</sequence>
<organism evidence="9 10">
    <name type="scientific">Blepharisma stoltei</name>
    <dbReference type="NCBI Taxonomy" id="1481888"/>
    <lineage>
        <taxon>Eukaryota</taxon>
        <taxon>Sar</taxon>
        <taxon>Alveolata</taxon>
        <taxon>Ciliophora</taxon>
        <taxon>Postciliodesmatophora</taxon>
        <taxon>Heterotrichea</taxon>
        <taxon>Heterotrichida</taxon>
        <taxon>Blepharismidae</taxon>
        <taxon>Blepharisma</taxon>
    </lineage>
</organism>
<dbReference type="InterPro" id="IPR036457">
    <property type="entry name" value="PPM-type-like_dom_sf"/>
</dbReference>
<dbReference type="GO" id="GO:0016020">
    <property type="term" value="C:membrane"/>
    <property type="evidence" value="ECO:0007669"/>
    <property type="project" value="UniProtKB-SubCell"/>
</dbReference>
<accession>A0AAU9IVU1</accession>
<evidence type="ECO:0000313" key="10">
    <source>
        <dbReference type="Proteomes" id="UP001162131"/>
    </source>
</evidence>